<reference evidence="1" key="1">
    <citation type="submission" date="2025-08" db="UniProtKB">
        <authorList>
            <consortium name="Ensembl"/>
        </authorList>
    </citation>
    <scope>IDENTIFICATION</scope>
</reference>
<name>A0A8C9F3H2_PAVCR</name>
<reference evidence="1" key="2">
    <citation type="submission" date="2025-09" db="UniProtKB">
        <authorList>
            <consortium name="Ensembl"/>
        </authorList>
    </citation>
    <scope>IDENTIFICATION</scope>
</reference>
<dbReference type="AlphaFoldDB" id="A0A8C9F3H2"/>
<organism evidence="1 2">
    <name type="scientific">Pavo cristatus</name>
    <name type="common">Indian peafowl</name>
    <name type="synonym">Blue peafowl</name>
    <dbReference type="NCBI Taxonomy" id="9049"/>
    <lineage>
        <taxon>Eukaryota</taxon>
        <taxon>Metazoa</taxon>
        <taxon>Chordata</taxon>
        <taxon>Craniata</taxon>
        <taxon>Vertebrata</taxon>
        <taxon>Euteleostomi</taxon>
        <taxon>Archelosauria</taxon>
        <taxon>Archosauria</taxon>
        <taxon>Dinosauria</taxon>
        <taxon>Saurischia</taxon>
        <taxon>Theropoda</taxon>
        <taxon>Coelurosauria</taxon>
        <taxon>Aves</taxon>
        <taxon>Neognathae</taxon>
        <taxon>Galloanserae</taxon>
        <taxon>Galliformes</taxon>
        <taxon>Phasianidae</taxon>
        <taxon>Phasianinae</taxon>
        <taxon>Pavo</taxon>
    </lineage>
</organism>
<proteinExistence type="predicted"/>
<dbReference type="Ensembl" id="ENSPSTT00000010172.1">
    <property type="protein sequence ID" value="ENSPSTP00000009689.1"/>
    <property type="gene ID" value="ENSPSTG00000006828.1"/>
</dbReference>
<dbReference type="Proteomes" id="UP000694428">
    <property type="component" value="Unplaced"/>
</dbReference>
<keyword evidence="2" id="KW-1185">Reference proteome</keyword>
<sequence length="182" mass="20669">VVHACLCFNVFQNTTKQIKSDLEPRVAFWYQCPRSQRWCWRKAAFWGMGTIVPSQHQAPGHHQTFAQPKGLLTHCGFGISLTGAHRVWSWEAGCRLPTSHRREAFQTCVHQVSFSTFLRLVRPSEAVSWQGTREDRGLSSACTHKSLLPLHSPCKHAKLTYAVSEQNAICRILTLIPSLFKL</sequence>
<accession>A0A8C9F3H2</accession>
<protein>
    <submittedName>
        <fullName evidence="1">Uncharacterized protein</fullName>
    </submittedName>
</protein>
<evidence type="ECO:0000313" key="1">
    <source>
        <dbReference type="Ensembl" id="ENSPSTP00000009689.1"/>
    </source>
</evidence>
<evidence type="ECO:0000313" key="2">
    <source>
        <dbReference type="Proteomes" id="UP000694428"/>
    </source>
</evidence>